<accession>A0A1B1DW39</accession>
<keyword evidence="3" id="KW-1185">Reference proteome</keyword>
<sequence length="542" mass="61777">MIKSGHGKQNGKNAIGYLVLVLTYVLISALLSLYCLVRWAKRELQKCRPINWQLCRIKAFIKKTIKRILTPCTWSDLKRHYPGEDILQRVANLFKRRTWTPSDPKEGNIKTPKHIYIILKTSDVIILQQENKLSPYLVNIAVCLYEHKVAHMSIYVAECLFDSVFFDNLANGLHRCGFLMSASAGGVGGDMADPQNAANLFNKGAHEFTVVKCTPPQTPHTLHLTFVNKSNAHNKLIDAAEGSNITSEGDVVRDAHRHPVCNKTVEGLIRKILDFDKKMLFKEKGKTFQRVCYVVFFLFTEVKQISVTQLKRVLPSLCKKVEWVVTQIIKRITCFVTQFGVLYSPVGTGESNLWGNTPTEKKRTKMPCVNSTMEKVEKRDDFPSSEKEPEGDTKTTLALLNEFLKSSIVKDQQSIDTIKQLVENNIPLYVQPICTDIFDASFNDTQVDVVLSLRIGLTDFLAYTLTRYQKGKSLQEENFFPFLKDYFSSLFFLYNIIHPFNKDGIQPWVLSNAEVYEFFDYSVASVRQALAYYGSSLQRHGC</sequence>
<name>A0A1B1DW39_9APIC</name>
<dbReference type="AlphaFoldDB" id="A0A1B1DW39"/>
<keyword evidence="1" id="KW-1133">Transmembrane helix</keyword>
<gene>
    <name evidence="2" type="ORF">PCOAH_00011060</name>
</gene>
<organism evidence="2 3">
    <name type="scientific">Plasmodium coatneyi</name>
    <dbReference type="NCBI Taxonomy" id="208452"/>
    <lineage>
        <taxon>Eukaryota</taxon>
        <taxon>Sar</taxon>
        <taxon>Alveolata</taxon>
        <taxon>Apicomplexa</taxon>
        <taxon>Aconoidasida</taxon>
        <taxon>Haemosporida</taxon>
        <taxon>Plasmodiidae</taxon>
        <taxon>Plasmodium</taxon>
    </lineage>
</organism>
<feature type="transmembrane region" description="Helical" evidence="1">
    <location>
        <begin position="14"/>
        <end position="37"/>
    </location>
</feature>
<dbReference type="RefSeq" id="XP_019913490.1">
    <property type="nucleotide sequence ID" value="XM_020057915.1"/>
</dbReference>
<dbReference type="VEuPathDB" id="PlasmoDB:PCOAH_00011060"/>
<reference evidence="3" key="1">
    <citation type="submission" date="2016-06" db="EMBL/GenBank/DDBJ databases">
        <title>First high quality genome sequence of Plasmodium coatneyi using continuous long reads from single molecule, real-time sequencing.</title>
        <authorList>
            <person name="Chien J.-T."/>
            <person name="Pakala S.B."/>
            <person name="Geraldo J.A."/>
            <person name="Lapp S.A."/>
            <person name="Barnwell J.W."/>
            <person name="Kissinger J.C."/>
            <person name="Galinski M.R."/>
            <person name="Humphrey J.C."/>
        </authorList>
    </citation>
    <scope>NUCLEOTIDE SEQUENCE [LARGE SCALE GENOMIC DNA]</scope>
    <source>
        <strain evidence="3">Hackeri</strain>
    </source>
</reference>
<proteinExistence type="predicted"/>
<keyword evidence="1" id="KW-0472">Membrane</keyword>
<protein>
    <submittedName>
        <fullName evidence="2">Uncharacterized protein</fullName>
    </submittedName>
</protein>
<evidence type="ECO:0000313" key="3">
    <source>
        <dbReference type="Proteomes" id="UP000092716"/>
    </source>
</evidence>
<dbReference type="OrthoDB" id="380113at2759"/>
<dbReference type="EMBL" id="CP016243">
    <property type="protein sequence ID" value="ANQ06795.1"/>
    <property type="molecule type" value="Genomic_DNA"/>
</dbReference>
<dbReference type="KEGG" id="pcot:PCOAH_00011060"/>
<evidence type="ECO:0000313" key="2">
    <source>
        <dbReference type="EMBL" id="ANQ06795.1"/>
    </source>
</evidence>
<dbReference type="GeneID" id="30907832"/>
<evidence type="ECO:0000256" key="1">
    <source>
        <dbReference type="SAM" id="Phobius"/>
    </source>
</evidence>
<dbReference type="Proteomes" id="UP000092716">
    <property type="component" value="Chromosome 5"/>
</dbReference>
<keyword evidence="1" id="KW-0812">Transmembrane</keyword>